<evidence type="ECO:0000313" key="2">
    <source>
        <dbReference type="EMBL" id="GFZ00969.1"/>
    </source>
</evidence>
<dbReference type="EMBL" id="BJWL01000014">
    <property type="protein sequence ID" value="GFZ00969.1"/>
    <property type="molecule type" value="Genomic_DNA"/>
</dbReference>
<keyword evidence="3" id="KW-1185">Reference proteome</keyword>
<gene>
    <name evidence="2" type="ORF">Acr_14g0006040</name>
</gene>
<dbReference type="Proteomes" id="UP000585474">
    <property type="component" value="Unassembled WGS sequence"/>
</dbReference>
<organism evidence="2 3">
    <name type="scientific">Actinidia rufa</name>
    <dbReference type="NCBI Taxonomy" id="165716"/>
    <lineage>
        <taxon>Eukaryota</taxon>
        <taxon>Viridiplantae</taxon>
        <taxon>Streptophyta</taxon>
        <taxon>Embryophyta</taxon>
        <taxon>Tracheophyta</taxon>
        <taxon>Spermatophyta</taxon>
        <taxon>Magnoliopsida</taxon>
        <taxon>eudicotyledons</taxon>
        <taxon>Gunneridae</taxon>
        <taxon>Pentapetalae</taxon>
        <taxon>asterids</taxon>
        <taxon>Ericales</taxon>
        <taxon>Actinidiaceae</taxon>
        <taxon>Actinidia</taxon>
    </lineage>
</organism>
<protein>
    <submittedName>
        <fullName evidence="2">Uncharacterized protein</fullName>
    </submittedName>
</protein>
<dbReference type="OrthoDB" id="1918246at2759"/>
<evidence type="ECO:0000313" key="3">
    <source>
        <dbReference type="Proteomes" id="UP000585474"/>
    </source>
</evidence>
<reference evidence="2 3" key="1">
    <citation type="submission" date="2019-07" db="EMBL/GenBank/DDBJ databases">
        <title>De Novo Assembly of kiwifruit Actinidia rufa.</title>
        <authorList>
            <person name="Sugita-Konishi S."/>
            <person name="Sato K."/>
            <person name="Mori E."/>
            <person name="Abe Y."/>
            <person name="Kisaki G."/>
            <person name="Hamano K."/>
            <person name="Suezawa K."/>
            <person name="Otani M."/>
            <person name="Fukuda T."/>
            <person name="Manabe T."/>
            <person name="Gomi K."/>
            <person name="Tabuchi M."/>
            <person name="Akimitsu K."/>
            <person name="Kataoka I."/>
        </authorList>
    </citation>
    <scope>NUCLEOTIDE SEQUENCE [LARGE SCALE GENOMIC DNA]</scope>
    <source>
        <strain evidence="3">cv. Fuchu</strain>
    </source>
</reference>
<dbReference type="AlphaFoldDB" id="A0A7J0FQG6"/>
<feature type="region of interest" description="Disordered" evidence="1">
    <location>
        <begin position="1"/>
        <end position="50"/>
    </location>
</feature>
<proteinExistence type="predicted"/>
<dbReference type="PANTHER" id="PTHR31973:SF187">
    <property type="entry name" value="MUTATOR TRANSPOSASE MUDRA PROTEIN"/>
    <property type="match status" value="1"/>
</dbReference>
<comment type="caution">
    <text evidence="2">The sequence shown here is derived from an EMBL/GenBank/DDBJ whole genome shotgun (WGS) entry which is preliminary data.</text>
</comment>
<accession>A0A7J0FQG6</accession>
<name>A0A7J0FQG6_9ERIC</name>
<dbReference type="PANTHER" id="PTHR31973">
    <property type="entry name" value="POLYPROTEIN, PUTATIVE-RELATED"/>
    <property type="match status" value="1"/>
</dbReference>
<evidence type="ECO:0000256" key="1">
    <source>
        <dbReference type="SAM" id="MobiDB-lite"/>
    </source>
</evidence>
<sequence>MELHMGSDVEESENSGKSEFLIEEDQLQVGGSDGMSDYQSGSEVGDYSGNEQDVQAINADRFMKGRNMYHFRAALKEFAIARGFQLKYGVEAPRMQLYRGKKKALEIIEGNRARSYTLLPKYAGEIRKTNPGSFVKLELEKIPQNMKLPTSKSDLMGEFYSLVLDGNNGLFPLVVGVVENESKESGGLPARHYWALMVHCWRLSLRQDIGGVVGTFLIISRKKNIKKKFPGLKLRKSFWAACRAYIGTEFNLAMAQIQETSPEAHDWMRELPLELWARHVFDCRVKSDHVTDNLVESFNHWIRNARGKPVLVLMENIRTNGWRCCIAGLIRLAHGLVWHVYLAAYGDDIRPIHEQSLWDDDPWNEVLPPTP</sequence>